<sequence length="337" mass="37743">MVSVIAPCHNEEGVIAEFHRRLCAALDGIEEELEVVYIDDGSTDRTPFILNEICKRDPRVAVLRLSRCFGHQMALTAGLDHVEGDAVVIIDSDLQDPPETILPMLERWRSGAQVVYGQRLSRDGESRFKLVTAKVFYWLINAISDVHIPSNVGDFRLMDRTVIDALRSMPEQHRLLRAMISWLGYRQEGVPYHRERRYAGVTKYPLRKMIRLALDGLVSSSAMPLRIMSIVGLITFVSSIVGAVSALSWWAWTGTWVPEPLSVFLIGLLFTGLQIFCFGIMGEYIGRIYGEVKSRPLYLIGERLGKGSEAANRPHARRGAGRAVGEVHSMAVVDHGR</sequence>
<gene>
    <name evidence="11" type="ORF">EJ913_16640</name>
</gene>
<evidence type="ECO:0000313" key="11">
    <source>
        <dbReference type="EMBL" id="RUQ68953.1"/>
    </source>
</evidence>
<dbReference type="PANTHER" id="PTHR48090:SF1">
    <property type="entry name" value="PROPHAGE BACTOPRENOL GLUCOSYL TRANSFERASE HOMOLOG"/>
    <property type="match status" value="1"/>
</dbReference>
<dbReference type="InterPro" id="IPR050256">
    <property type="entry name" value="Glycosyltransferase_2"/>
</dbReference>
<evidence type="ECO:0000256" key="7">
    <source>
        <dbReference type="ARBA" id="ARBA00023136"/>
    </source>
</evidence>
<reference evidence="11 12" key="1">
    <citation type="submission" date="2018-12" db="EMBL/GenBank/DDBJ databases">
        <authorList>
            <person name="Yang Y."/>
        </authorList>
    </citation>
    <scope>NUCLEOTIDE SEQUENCE [LARGE SCALE GENOMIC DNA]</scope>
    <source>
        <strain evidence="11 12">GSF71</strain>
    </source>
</reference>
<dbReference type="SUPFAM" id="SSF53448">
    <property type="entry name" value="Nucleotide-diphospho-sugar transferases"/>
    <property type="match status" value="1"/>
</dbReference>
<dbReference type="GO" id="GO:0005886">
    <property type="term" value="C:plasma membrane"/>
    <property type="evidence" value="ECO:0007669"/>
    <property type="project" value="UniProtKB-SubCell"/>
</dbReference>
<dbReference type="InterPro" id="IPR001173">
    <property type="entry name" value="Glyco_trans_2-like"/>
</dbReference>
<dbReference type="CDD" id="cd04187">
    <property type="entry name" value="DPM1_like_bac"/>
    <property type="match status" value="1"/>
</dbReference>
<evidence type="ECO:0000256" key="1">
    <source>
        <dbReference type="ARBA" id="ARBA00004651"/>
    </source>
</evidence>
<dbReference type="EMBL" id="RZIJ01000013">
    <property type="protein sequence ID" value="RUQ68953.1"/>
    <property type="molecule type" value="Genomic_DNA"/>
</dbReference>
<dbReference type="GO" id="GO:0016757">
    <property type="term" value="F:glycosyltransferase activity"/>
    <property type="evidence" value="ECO:0007669"/>
    <property type="project" value="UniProtKB-KW"/>
</dbReference>
<organism evidence="11 12">
    <name type="scientific">Azospirillum doebereinerae</name>
    <dbReference type="NCBI Taxonomy" id="92933"/>
    <lineage>
        <taxon>Bacteria</taxon>
        <taxon>Pseudomonadati</taxon>
        <taxon>Pseudomonadota</taxon>
        <taxon>Alphaproteobacteria</taxon>
        <taxon>Rhodospirillales</taxon>
        <taxon>Azospirillaceae</taxon>
        <taxon>Azospirillum</taxon>
    </lineage>
</organism>
<keyword evidence="6 9" id="KW-1133">Transmembrane helix</keyword>
<evidence type="ECO:0000256" key="6">
    <source>
        <dbReference type="ARBA" id="ARBA00022989"/>
    </source>
</evidence>
<evidence type="ECO:0000256" key="8">
    <source>
        <dbReference type="ARBA" id="ARBA00038152"/>
    </source>
</evidence>
<keyword evidence="4 11" id="KW-0808">Transferase</keyword>
<feature type="transmembrane region" description="Helical" evidence="9">
    <location>
        <begin position="264"/>
        <end position="285"/>
    </location>
</feature>
<dbReference type="OrthoDB" id="9807795at2"/>
<name>A0A3S0V5Q2_9PROT</name>
<keyword evidence="5 9" id="KW-0812">Transmembrane</keyword>
<evidence type="ECO:0000256" key="4">
    <source>
        <dbReference type="ARBA" id="ARBA00022679"/>
    </source>
</evidence>
<feature type="transmembrane region" description="Helical" evidence="9">
    <location>
        <begin position="230"/>
        <end position="252"/>
    </location>
</feature>
<proteinExistence type="inferred from homology"/>
<dbReference type="Gene3D" id="3.90.550.10">
    <property type="entry name" value="Spore Coat Polysaccharide Biosynthesis Protein SpsA, Chain A"/>
    <property type="match status" value="1"/>
</dbReference>
<comment type="similarity">
    <text evidence="8">Belongs to the glycosyltransferase 2 family. GtrB subfamily.</text>
</comment>
<evidence type="ECO:0000256" key="9">
    <source>
        <dbReference type="SAM" id="Phobius"/>
    </source>
</evidence>
<dbReference type="FunFam" id="3.90.550.10:FF:000079">
    <property type="entry name" value="Probable glycosyl transferase"/>
    <property type="match status" value="1"/>
</dbReference>
<comment type="caution">
    <text evidence="11">The sequence shown here is derived from an EMBL/GenBank/DDBJ whole genome shotgun (WGS) entry which is preliminary data.</text>
</comment>
<keyword evidence="3" id="KW-0328">Glycosyltransferase</keyword>
<keyword evidence="12" id="KW-1185">Reference proteome</keyword>
<dbReference type="AlphaFoldDB" id="A0A3S0V5Q2"/>
<dbReference type="InterPro" id="IPR029044">
    <property type="entry name" value="Nucleotide-diphossugar_trans"/>
</dbReference>
<evidence type="ECO:0000256" key="2">
    <source>
        <dbReference type="ARBA" id="ARBA00022475"/>
    </source>
</evidence>
<dbReference type="Pfam" id="PF00535">
    <property type="entry name" value="Glycos_transf_2"/>
    <property type="match status" value="1"/>
</dbReference>
<accession>A0A3S0V5Q2</accession>
<comment type="subcellular location">
    <subcellularLocation>
        <location evidence="1">Cell membrane</location>
        <topology evidence="1">Multi-pass membrane protein</topology>
    </subcellularLocation>
</comment>
<evidence type="ECO:0000256" key="3">
    <source>
        <dbReference type="ARBA" id="ARBA00022676"/>
    </source>
</evidence>
<protein>
    <submittedName>
        <fullName evidence="11">Glycosyltransferase</fullName>
    </submittedName>
</protein>
<dbReference type="Proteomes" id="UP000280346">
    <property type="component" value="Unassembled WGS sequence"/>
</dbReference>
<evidence type="ECO:0000313" key="12">
    <source>
        <dbReference type="Proteomes" id="UP000280346"/>
    </source>
</evidence>
<keyword evidence="2" id="KW-1003">Cell membrane</keyword>
<evidence type="ECO:0000259" key="10">
    <source>
        <dbReference type="Pfam" id="PF00535"/>
    </source>
</evidence>
<dbReference type="PANTHER" id="PTHR48090">
    <property type="entry name" value="UNDECAPRENYL-PHOSPHATE 4-DEOXY-4-FORMAMIDO-L-ARABINOSE TRANSFERASE-RELATED"/>
    <property type="match status" value="1"/>
</dbReference>
<feature type="domain" description="Glycosyltransferase 2-like" evidence="10">
    <location>
        <begin position="3"/>
        <end position="165"/>
    </location>
</feature>
<keyword evidence="7 9" id="KW-0472">Membrane</keyword>
<evidence type="ECO:0000256" key="5">
    <source>
        <dbReference type="ARBA" id="ARBA00022692"/>
    </source>
</evidence>